<evidence type="ECO:0000313" key="12">
    <source>
        <dbReference type="Proteomes" id="UP000321793"/>
    </source>
</evidence>
<dbReference type="EMBL" id="BKBA01000015">
    <property type="protein sequence ID" value="GEQ15265.1"/>
    <property type="molecule type" value="Genomic_DNA"/>
</dbReference>
<comment type="caution">
    <text evidence="11">The sequence shown here is derived from an EMBL/GenBank/DDBJ whole genome shotgun (WGS) entry which is preliminary data.</text>
</comment>
<dbReference type="OrthoDB" id="6278496at2"/>
<evidence type="ECO:0000256" key="3">
    <source>
        <dbReference type="ARBA" id="ARBA00022723"/>
    </source>
</evidence>
<protein>
    <submittedName>
        <fullName evidence="11">Zinc metalloprotease</fullName>
    </submittedName>
</protein>
<reference evidence="11 12" key="1">
    <citation type="submission" date="2019-07" db="EMBL/GenBank/DDBJ databases">
        <title>Whole genome shotgun sequence of Knoellia locipacati NBRC 109775.</title>
        <authorList>
            <person name="Hosoyama A."/>
            <person name="Uohara A."/>
            <person name="Ohji S."/>
            <person name="Ichikawa N."/>
        </authorList>
    </citation>
    <scope>NUCLEOTIDE SEQUENCE [LARGE SCALE GENOMIC DNA]</scope>
    <source>
        <strain evidence="11 12">NBRC 109775</strain>
    </source>
</reference>
<dbReference type="GO" id="GO:0046872">
    <property type="term" value="F:metal ion binding"/>
    <property type="evidence" value="ECO:0007669"/>
    <property type="project" value="UniProtKB-KW"/>
</dbReference>
<dbReference type="CDD" id="cd04275">
    <property type="entry name" value="ZnMc_pappalysin_like"/>
    <property type="match status" value="1"/>
</dbReference>
<evidence type="ECO:0000256" key="4">
    <source>
        <dbReference type="ARBA" id="ARBA00022729"/>
    </source>
</evidence>
<sequence>MSARPRRLVPVLAAALLAAASLGVGSTGAQARTTADDTSSVECAAPRVADALSAGRSTRARDPHELTTAQTGVREAALAKALRAKGASTSTGTRARSVAGRAMFTPTVINVRWHTITNGSQGVLTANEIAGQIAVLNSAYAGSGFSFRLTSTSTTNNAGWYSGLTYGSAAEKAMKNALHVGGKADLNIYTANLSDKLLGWATFPKTTVDPMDGVVLLDESLPGGTASPYNLGDTATHEVGHWLNLFHTFQGGCSRIGDRVTDTPPEAGPASGCPVGRDTCSLPGLDPVKNFMDYSIDSCMDHFTPGQKTRMQNSWVAFRAS</sequence>
<dbReference type="GO" id="GO:0008237">
    <property type="term" value="F:metallopeptidase activity"/>
    <property type="evidence" value="ECO:0007669"/>
    <property type="project" value="UniProtKB-KW"/>
</dbReference>
<evidence type="ECO:0000256" key="1">
    <source>
        <dbReference type="ARBA" id="ARBA00008721"/>
    </source>
</evidence>
<feature type="signal peptide" evidence="9">
    <location>
        <begin position="1"/>
        <end position="31"/>
    </location>
</feature>
<evidence type="ECO:0000259" key="10">
    <source>
        <dbReference type="Pfam" id="PF05572"/>
    </source>
</evidence>
<evidence type="ECO:0000256" key="2">
    <source>
        <dbReference type="ARBA" id="ARBA00022670"/>
    </source>
</evidence>
<dbReference type="GO" id="GO:0006508">
    <property type="term" value="P:proteolysis"/>
    <property type="evidence" value="ECO:0007669"/>
    <property type="project" value="UniProtKB-KW"/>
</dbReference>
<dbReference type="AlphaFoldDB" id="A0A512T4W8"/>
<dbReference type="Proteomes" id="UP000321793">
    <property type="component" value="Unassembled WGS sequence"/>
</dbReference>
<keyword evidence="8" id="KW-1015">Disulfide bond</keyword>
<dbReference type="Pfam" id="PF05572">
    <property type="entry name" value="Peptidase_M43"/>
    <property type="match status" value="1"/>
</dbReference>
<gene>
    <name evidence="11" type="ORF">KLO01_33120</name>
</gene>
<dbReference type="InterPro" id="IPR024079">
    <property type="entry name" value="MetalloPept_cat_dom_sf"/>
</dbReference>
<dbReference type="PANTHER" id="PTHR47466:SF1">
    <property type="entry name" value="METALLOPROTEASE MEP1 (AFU_ORTHOLOGUE AFUA_1G07730)-RELATED"/>
    <property type="match status" value="1"/>
</dbReference>
<name>A0A512T4W8_9MICO</name>
<evidence type="ECO:0000256" key="8">
    <source>
        <dbReference type="ARBA" id="ARBA00023157"/>
    </source>
</evidence>
<keyword evidence="4 9" id="KW-0732">Signal</keyword>
<accession>A0A512T4W8</accession>
<dbReference type="SUPFAM" id="SSF55486">
    <property type="entry name" value="Metalloproteases ('zincins'), catalytic domain"/>
    <property type="match status" value="1"/>
</dbReference>
<feature type="domain" description="Peptidase M43 pregnancy-associated plasma-A" evidence="10">
    <location>
        <begin position="225"/>
        <end position="313"/>
    </location>
</feature>
<evidence type="ECO:0000313" key="11">
    <source>
        <dbReference type="EMBL" id="GEQ15265.1"/>
    </source>
</evidence>
<keyword evidence="3" id="KW-0479">Metal-binding</keyword>
<dbReference type="RefSeq" id="WP_147067194.1">
    <property type="nucleotide sequence ID" value="NZ_BAABDN010000003.1"/>
</dbReference>
<proteinExistence type="inferred from homology"/>
<dbReference type="InterPro" id="IPR008754">
    <property type="entry name" value="Peptidase_M43"/>
</dbReference>
<dbReference type="Gene3D" id="3.40.390.10">
    <property type="entry name" value="Collagenase (Catalytic Domain)"/>
    <property type="match status" value="1"/>
</dbReference>
<keyword evidence="5" id="KW-0378">Hydrolase</keyword>
<evidence type="ECO:0000256" key="5">
    <source>
        <dbReference type="ARBA" id="ARBA00022801"/>
    </source>
</evidence>
<keyword evidence="7 11" id="KW-0482">Metalloprotease</keyword>
<comment type="similarity">
    <text evidence="1">Belongs to the peptidase M43B family.</text>
</comment>
<keyword evidence="2 11" id="KW-0645">Protease</keyword>
<evidence type="ECO:0000256" key="7">
    <source>
        <dbReference type="ARBA" id="ARBA00023049"/>
    </source>
</evidence>
<dbReference type="PANTHER" id="PTHR47466">
    <property type="match status" value="1"/>
</dbReference>
<organism evidence="11 12">
    <name type="scientific">Knoellia locipacati</name>
    <dbReference type="NCBI Taxonomy" id="882824"/>
    <lineage>
        <taxon>Bacteria</taxon>
        <taxon>Bacillati</taxon>
        <taxon>Actinomycetota</taxon>
        <taxon>Actinomycetes</taxon>
        <taxon>Micrococcales</taxon>
        <taxon>Intrasporangiaceae</taxon>
        <taxon>Knoellia</taxon>
    </lineage>
</organism>
<keyword evidence="6" id="KW-0862">Zinc</keyword>
<feature type="chain" id="PRO_5022196822" evidence="9">
    <location>
        <begin position="32"/>
        <end position="321"/>
    </location>
</feature>
<evidence type="ECO:0000256" key="6">
    <source>
        <dbReference type="ARBA" id="ARBA00022833"/>
    </source>
</evidence>
<evidence type="ECO:0000256" key="9">
    <source>
        <dbReference type="SAM" id="SignalP"/>
    </source>
</evidence>
<keyword evidence="12" id="KW-1185">Reference proteome</keyword>